<keyword evidence="9" id="KW-1185">Reference proteome</keyword>
<feature type="active site" description="Cysteine sulfenic acid (-SOH) intermediate" evidence="6">
    <location>
        <position position="68"/>
    </location>
</feature>
<dbReference type="SUPFAM" id="SSF52833">
    <property type="entry name" value="Thioredoxin-like"/>
    <property type="match status" value="1"/>
</dbReference>
<evidence type="ECO:0000256" key="1">
    <source>
        <dbReference type="ARBA" id="ARBA00022559"/>
    </source>
</evidence>
<keyword evidence="3 6" id="KW-0560">Oxidoreductase</keyword>
<dbReference type="InterPro" id="IPR013740">
    <property type="entry name" value="Redoxin"/>
</dbReference>
<dbReference type="Proteomes" id="UP000625976">
    <property type="component" value="Unassembled WGS sequence"/>
</dbReference>
<dbReference type="EC" id="1.11.1.24" evidence="6"/>
<dbReference type="PANTHER" id="PTHR43110:SF1">
    <property type="entry name" value="THIOL PEROXIDASE"/>
    <property type="match status" value="1"/>
</dbReference>
<name>A0A917LN51_9FLAO</name>
<dbReference type="InterPro" id="IPR050455">
    <property type="entry name" value="Tpx_Peroxidase_subfamily"/>
</dbReference>
<keyword evidence="2 6" id="KW-0049">Antioxidant</keyword>
<dbReference type="PANTHER" id="PTHR43110">
    <property type="entry name" value="THIOL PEROXIDASE"/>
    <property type="match status" value="1"/>
</dbReference>
<dbReference type="InterPro" id="IPR018219">
    <property type="entry name" value="Tpx_CS"/>
</dbReference>
<evidence type="ECO:0000256" key="2">
    <source>
        <dbReference type="ARBA" id="ARBA00022862"/>
    </source>
</evidence>
<organism evidence="8 9">
    <name type="scientific">Bizionia arctica</name>
    <dbReference type="NCBI Taxonomy" id="1495645"/>
    <lineage>
        <taxon>Bacteria</taxon>
        <taxon>Pseudomonadati</taxon>
        <taxon>Bacteroidota</taxon>
        <taxon>Flavobacteriia</taxon>
        <taxon>Flavobacteriales</taxon>
        <taxon>Flavobacteriaceae</taxon>
        <taxon>Bizionia</taxon>
    </lineage>
</organism>
<dbReference type="InterPro" id="IPR013766">
    <property type="entry name" value="Thioredoxin_domain"/>
</dbReference>
<dbReference type="Pfam" id="PF08534">
    <property type="entry name" value="Redoxin"/>
    <property type="match status" value="1"/>
</dbReference>
<feature type="domain" description="Thioredoxin" evidence="7">
    <location>
        <begin position="26"/>
        <end position="175"/>
    </location>
</feature>
<keyword evidence="5 6" id="KW-0676">Redox-active center</keyword>
<comment type="similarity">
    <text evidence="6">Belongs to the peroxiredoxin family. Tpx subfamily.</text>
</comment>
<dbReference type="HAMAP" id="MF_00269">
    <property type="entry name" value="Tpx"/>
    <property type="match status" value="1"/>
</dbReference>
<comment type="caution">
    <text evidence="8">The sequence shown here is derived from an EMBL/GenBank/DDBJ whole genome shotgun (WGS) entry which is preliminary data.</text>
</comment>
<dbReference type="InterPro" id="IPR036249">
    <property type="entry name" value="Thioredoxin-like_sf"/>
</dbReference>
<comment type="catalytic activity">
    <reaction evidence="6">
        <text>a hydroperoxide + [thioredoxin]-dithiol = an alcohol + [thioredoxin]-disulfide + H2O</text>
        <dbReference type="Rhea" id="RHEA:62620"/>
        <dbReference type="Rhea" id="RHEA-COMP:10698"/>
        <dbReference type="Rhea" id="RHEA-COMP:10700"/>
        <dbReference type="ChEBI" id="CHEBI:15377"/>
        <dbReference type="ChEBI" id="CHEBI:29950"/>
        <dbReference type="ChEBI" id="CHEBI:30879"/>
        <dbReference type="ChEBI" id="CHEBI:35924"/>
        <dbReference type="ChEBI" id="CHEBI:50058"/>
        <dbReference type="EC" id="1.11.1.24"/>
    </reaction>
</comment>
<dbReference type="GO" id="GO:0008379">
    <property type="term" value="F:thioredoxin peroxidase activity"/>
    <property type="evidence" value="ECO:0007669"/>
    <property type="project" value="UniProtKB-UniRule"/>
</dbReference>
<sequence>METKIQHIMATVTLHGDAIQTSGTLPKVGTKAPDFKLTTTDLNTKSLSDFLGQKVVLNIFPSVDTGTCAQSVRLFNQEAAELENTKVLCISRDLPFALNRFCGAEGLENVVSLSDYKDGSFGKNYGLNFTNGPLDALHSRCVIVLDEKGNIKYTEQVQEIADEPNYKAALEALLDD</sequence>
<keyword evidence="4 6" id="KW-1015">Disulfide bond</keyword>
<keyword evidence="1 6" id="KW-0575">Peroxidase</keyword>
<dbReference type="NCBIfam" id="NF001808">
    <property type="entry name" value="PRK00522.1"/>
    <property type="match status" value="1"/>
</dbReference>
<dbReference type="AlphaFoldDB" id="A0A917LN51"/>
<comment type="subunit">
    <text evidence="6">Homodimer.</text>
</comment>
<evidence type="ECO:0000256" key="4">
    <source>
        <dbReference type="ARBA" id="ARBA00023157"/>
    </source>
</evidence>
<comment type="miscellaneous">
    <text evidence="6">The active site is a conserved redox-active cysteine residue, the peroxidatic cysteine (C(P)), which makes the nucleophilic attack on the peroxide substrate. The peroxide oxidizes the C(P)-SH to cysteine sulfenic acid (C(P)-SOH), which then reacts with another cysteine residue, the resolving cysteine (C(R)), to form a disulfide bridge. The disulfide is subsequently reduced by an appropriate electron donor to complete the catalytic cycle. In this atypical 2-Cys peroxiredoxin, C(R) is present in the same subunit to form an intramolecular disulfide. The disulfide is subsequently reduced by thioredoxin.</text>
</comment>
<evidence type="ECO:0000256" key="5">
    <source>
        <dbReference type="ARBA" id="ARBA00023284"/>
    </source>
</evidence>
<proteinExistence type="inferred from homology"/>
<evidence type="ECO:0000313" key="9">
    <source>
        <dbReference type="Proteomes" id="UP000625976"/>
    </source>
</evidence>
<dbReference type="InterPro" id="IPR002065">
    <property type="entry name" value="TPX"/>
</dbReference>
<reference evidence="8" key="1">
    <citation type="journal article" date="2014" name="Int. J. Syst. Evol. Microbiol.">
        <title>Complete genome sequence of Corynebacterium casei LMG S-19264T (=DSM 44701T), isolated from a smear-ripened cheese.</title>
        <authorList>
            <consortium name="US DOE Joint Genome Institute (JGI-PGF)"/>
            <person name="Walter F."/>
            <person name="Albersmeier A."/>
            <person name="Kalinowski J."/>
            <person name="Ruckert C."/>
        </authorList>
    </citation>
    <scope>NUCLEOTIDE SEQUENCE</scope>
    <source>
        <strain evidence="8">CGMCC 1.12751</strain>
    </source>
</reference>
<dbReference type="EMBL" id="BMFQ01000002">
    <property type="protein sequence ID" value="GGG44516.1"/>
    <property type="molecule type" value="Genomic_DNA"/>
</dbReference>
<evidence type="ECO:0000259" key="7">
    <source>
        <dbReference type="PROSITE" id="PS51352"/>
    </source>
</evidence>
<evidence type="ECO:0000256" key="6">
    <source>
        <dbReference type="HAMAP-Rule" id="MF_00269"/>
    </source>
</evidence>
<dbReference type="PROSITE" id="PS01265">
    <property type="entry name" value="TPX"/>
    <property type="match status" value="1"/>
</dbReference>
<dbReference type="PROSITE" id="PS51352">
    <property type="entry name" value="THIOREDOXIN_2"/>
    <property type="match status" value="1"/>
</dbReference>
<reference evidence="8" key="2">
    <citation type="submission" date="2020-09" db="EMBL/GenBank/DDBJ databases">
        <authorList>
            <person name="Sun Q."/>
            <person name="Zhou Y."/>
        </authorList>
    </citation>
    <scope>NUCLEOTIDE SEQUENCE</scope>
    <source>
        <strain evidence="8">CGMCC 1.12751</strain>
    </source>
</reference>
<accession>A0A917LN51</accession>
<gene>
    <name evidence="6 8" type="primary">tpx</name>
    <name evidence="8" type="ORF">GCM10010976_15150</name>
</gene>
<protein>
    <recommendedName>
        <fullName evidence="6">Thiol peroxidase</fullName>
        <shortName evidence="6">Tpx</shortName>
        <ecNumber evidence="6">1.11.1.24</ecNumber>
    </recommendedName>
    <alternativeName>
        <fullName evidence="6">Peroxiredoxin tpx</fullName>
        <shortName evidence="6">Prx</shortName>
    </alternativeName>
    <alternativeName>
        <fullName evidence="6">Thioredoxin peroxidase</fullName>
    </alternativeName>
    <alternativeName>
        <fullName evidence="6">Thioredoxin-dependent peroxiredoxin</fullName>
    </alternativeName>
</protein>
<dbReference type="CDD" id="cd03014">
    <property type="entry name" value="PRX_Atyp2cys"/>
    <property type="match status" value="1"/>
</dbReference>
<comment type="function">
    <text evidence="6">Thiol-specific peroxidase that catalyzes the reduction of hydrogen peroxide and organic hydroperoxides to water and alcohols, respectively. Plays a role in cell protection against oxidative stress by detoxifying peroxides.</text>
</comment>
<evidence type="ECO:0000313" key="8">
    <source>
        <dbReference type="EMBL" id="GGG44516.1"/>
    </source>
</evidence>
<feature type="disulfide bond" description="Redox-active" evidence="6">
    <location>
        <begin position="68"/>
        <end position="102"/>
    </location>
</feature>
<dbReference type="Gene3D" id="3.40.30.10">
    <property type="entry name" value="Glutaredoxin"/>
    <property type="match status" value="1"/>
</dbReference>
<evidence type="ECO:0000256" key="3">
    <source>
        <dbReference type="ARBA" id="ARBA00023002"/>
    </source>
</evidence>